<gene>
    <name evidence="4" type="ORF">K3181_07670</name>
</gene>
<sequence>MQRPGLPKTPTTVRRPRRIALAILAVALLDAAPLAAQHYQCRPPRSFDLPRVEADAPRRVLPVTGYTLALSWSPEFCKPRKRQPSHARQCSGQAGLFGLVVHGLWPESGRSWPQWCSATRDPLPREAAANMCLTPSAALLARQWAKHGACMTKRPATYFKVTRILWQGLRIPDLDRVSREDGLTAGTIRTRFTDANPDWPREAVGVHLNARGWLEELQLCYDKRFMPVACDRRRFGARDDTNAKIWRGL</sequence>
<dbReference type="InterPro" id="IPR001568">
    <property type="entry name" value="RNase_T2-like"/>
</dbReference>
<proteinExistence type="inferred from homology"/>
<dbReference type="SUPFAM" id="SSF55895">
    <property type="entry name" value="Ribonuclease Rh-like"/>
    <property type="match status" value="1"/>
</dbReference>
<dbReference type="InterPro" id="IPR036430">
    <property type="entry name" value="RNase_T2-like_sf"/>
</dbReference>
<dbReference type="EMBL" id="JAIGNU010000001">
    <property type="protein sequence ID" value="MBX7501317.1"/>
    <property type="molecule type" value="Genomic_DNA"/>
</dbReference>
<feature type="chain" id="PRO_5046033047" evidence="3">
    <location>
        <begin position="37"/>
        <end position="249"/>
    </location>
</feature>
<evidence type="ECO:0000313" key="4">
    <source>
        <dbReference type="EMBL" id="MBX7501317.1"/>
    </source>
</evidence>
<keyword evidence="5" id="KW-1185">Reference proteome</keyword>
<dbReference type="PROSITE" id="PS00530">
    <property type="entry name" value="RNASE_T2_1"/>
    <property type="match status" value="1"/>
</dbReference>
<reference evidence="4 5" key="1">
    <citation type="submission" date="2021-08" db="EMBL/GenBank/DDBJ databases">
        <title>Comparative Genomics Analysis of the Genus Qipengyuania Reveals Extensive Genetic Diversity and Metabolic Versatility, Including the Description of Fifteen Novel Species.</title>
        <authorList>
            <person name="Liu Y."/>
        </authorList>
    </citation>
    <scope>NUCLEOTIDE SEQUENCE [LARGE SCALE GENOMIC DNA]</scope>
    <source>
        <strain evidence="4 5">YG27</strain>
    </source>
</reference>
<evidence type="ECO:0000256" key="2">
    <source>
        <dbReference type="RuleBase" id="RU004328"/>
    </source>
</evidence>
<dbReference type="Proteomes" id="UP000782554">
    <property type="component" value="Unassembled WGS sequence"/>
</dbReference>
<dbReference type="PANTHER" id="PTHR11240:SF22">
    <property type="entry name" value="RIBONUCLEASE T2"/>
    <property type="match status" value="1"/>
</dbReference>
<evidence type="ECO:0000313" key="5">
    <source>
        <dbReference type="Proteomes" id="UP000782554"/>
    </source>
</evidence>
<keyword evidence="3" id="KW-0732">Signal</keyword>
<comment type="similarity">
    <text evidence="1 2">Belongs to the RNase T2 family.</text>
</comment>
<dbReference type="Pfam" id="PF00445">
    <property type="entry name" value="Ribonuclease_T2"/>
    <property type="match status" value="1"/>
</dbReference>
<dbReference type="InterPro" id="IPR018188">
    <property type="entry name" value="RNase_T2_His_AS_1"/>
</dbReference>
<dbReference type="Gene3D" id="3.90.730.10">
    <property type="entry name" value="Ribonuclease T2-like"/>
    <property type="match status" value="1"/>
</dbReference>
<protein>
    <submittedName>
        <fullName evidence="4">Ribonuclease T</fullName>
    </submittedName>
</protein>
<accession>A0ABS7JUJ2</accession>
<organism evidence="4 5">
    <name type="scientific">Qipengyuania mesophila</name>
    <dbReference type="NCBI Taxonomy" id="2867246"/>
    <lineage>
        <taxon>Bacteria</taxon>
        <taxon>Pseudomonadati</taxon>
        <taxon>Pseudomonadota</taxon>
        <taxon>Alphaproteobacteria</taxon>
        <taxon>Sphingomonadales</taxon>
        <taxon>Erythrobacteraceae</taxon>
        <taxon>Qipengyuania</taxon>
    </lineage>
</organism>
<evidence type="ECO:0000256" key="1">
    <source>
        <dbReference type="ARBA" id="ARBA00007469"/>
    </source>
</evidence>
<dbReference type="PANTHER" id="PTHR11240">
    <property type="entry name" value="RIBONUCLEASE T2"/>
    <property type="match status" value="1"/>
</dbReference>
<feature type="signal peptide" evidence="3">
    <location>
        <begin position="1"/>
        <end position="36"/>
    </location>
</feature>
<evidence type="ECO:0000256" key="3">
    <source>
        <dbReference type="SAM" id="SignalP"/>
    </source>
</evidence>
<comment type="caution">
    <text evidence="4">The sequence shown here is derived from an EMBL/GenBank/DDBJ whole genome shotgun (WGS) entry which is preliminary data.</text>
</comment>
<name>A0ABS7JUJ2_9SPHN</name>